<proteinExistence type="inferred from homology"/>
<keyword evidence="7 9" id="KW-0472">Membrane</keyword>
<evidence type="ECO:0000256" key="1">
    <source>
        <dbReference type="ARBA" id="ARBA00004141"/>
    </source>
</evidence>
<comment type="similarity">
    <text evidence="2">Belongs to the peptidase M20A family.</text>
</comment>
<dbReference type="InterPro" id="IPR036264">
    <property type="entry name" value="Bact_exopeptidase_dim_dom"/>
</dbReference>
<dbReference type="Gene3D" id="1.20.1250.20">
    <property type="entry name" value="MFS general substrate transporter like domains"/>
    <property type="match status" value="1"/>
</dbReference>
<dbReference type="PANTHER" id="PTHR32494:SF5">
    <property type="entry name" value="ALLANTOATE AMIDOHYDROLASE"/>
    <property type="match status" value="1"/>
</dbReference>
<evidence type="ECO:0000256" key="3">
    <source>
        <dbReference type="ARBA" id="ARBA00022448"/>
    </source>
</evidence>
<dbReference type="InterPro" id="IPR011701">
    <property type="entry name" value="MFS"/>
</dbReference>
<gene>
    <name evidence="10" type="ORF">CA7LBN_004597</name>
</gene>
<comment type="similarity">
    <text evidence="8">Belongs to the major facilitator superfamily. Allantoate permease family.</text>
</comment>
<feature type="transmembrane region" description="Helical" evidence="9">
    <location>
        <begin position="633"/>
        <end position="655"/>
    </location>
</feature>
<dbReference type="GO" id="GO:0022857">
    <property type="term" value="F:transmembrane transporter activity"/>
    <property type="evidence" value="ECO:0007669"/>
    <property type="project" value="InterPro"/>
</dbReference>
<protein>
    <recommendedName>
        <fullName evidence="11">Allantoate amidohydrolase</fullName>
    </recommendedName>
</protein>
<evidence type="ECO:0000256" key="7">
    <source>
        <dbReference type="ARBA" id="ARBA00023136"/>
    </source>
</evidence>
<dbReference type="CDD" id="cd03884">
    <property type="entry name" value="M20_bAS"/>
    <property type="match status" value="1"/>
</dbReference>
<dbReference type="SUPFAM" id="SSF53187">
    <property type="entry name" value="Zn-dependent exopeptidases"/>
    <property type="match status" value="1"/>
</dbReference>
<evidence type="ECO:0000313" key="10">
    <source>
        <dbReference type="EMBL" id="QWW25693.1"/>
    </source>
</evidence>
<feature type="transmembrane region" description="Helical" evidence="9">
    <location>
        <begin position="828"/>
        <end position="851"/>
    </location>
</feature>
<keyword evidence="3" id="KW-0813">Transport</keyword>
<dbReference type="SUPFAM" id="SSF55031">
    <property type="entry name" value="Bacterial exopeptidase dimerisation domain"/>
    <property type="match status" value="1"/>
</dbReference>
<keyword evidence="5" id="KW-0378">Hydrolase</keyword>
<dbReference type="AlphaFoldDB" id="A0A8F3AJQ8"/>
<evidence type="ECO:0000256" key="6">
    <source>
        <dbReference type="ARBA" id="ARBA00022989"/>
    </source>
</evidence>
<sequence length="1060" mass="119624">MSISTLTKTSIKATSGLAIKEGRLLANIHETAQFGAKGRWGPQETETGVCRLALSDLDKNVRDWFVEETKKLGCKIVIDKMGNIFAIYPGKNRGFPTGIGSHLDTQPTGGRYDGVLGVLTGLEVLRTFKENNFVPNYPVCVVNWTNEEGARFPVSMMSSSVWAGTHKKDDIYQLKSVTDTKPVSVKEELERIGYMGDVECSYEANPLAAHFELHIEQGPILEETAKKIGLVQGIQALRWFEVKVKGKAQHTGTTPLRSRSDALLAASKIVIRGNEIAQKYDGLCSVGIMELQPAVVNVIPQDVKFIVDMRNPDDNKLNLMYEEIQNAMDQIMKESGVRLSFELNELLHQRAVHFDEECKKCIKEAAIELYGEDQTLPIVSGAGHDSGLTALKCPTAMIFIPSRDGVSHNPEEYSTPEQVHEGFEVMLNAVLNVSNYALNGSSSMLTKTRNFVWGAKPANPVEARLLVKIDWFVLSFACLLYWVNYLDRLNLSNAYVSGMKEDLSMHKDEFNIINTCFNVGYIVALIPHNLILLRIRPRIWLSFCSLAWGFLTFAMAWVHSYKALCAIRLFQAMLEASTFSGCHLLLASWYTETELGKRTAVFTSAGLIGNIFSSTMQAAIYENMDDVAGLAGWRWLFIIDFLITVPISVYGFFCFPDTPETSKAFYFSEQEKLLAISRLKKRPKTTFDWSIFKRVVSRWHWWLFSFFWVLGGENESYASNSLFALWLQYFDYTVPQRNHYPMGVYAVGVLANFCCCWYIDATNAKHHYRAAILIGVIMIISTVLLLARPLSTVYVFVAHYLSGFSYAGQPVFFAWANVVCYNDLEERAVVLASMNMFSNAVNAWWSILFYGASTAPYFTRGKWAMIGTTTASIMLAIVMRRLQIRDIRREDSIDEESVPDSYKMAYKFLIVSENDKPSTGYDIQSNSYNPSKVYRHGYGVKVNVDGKLTLIEAAETAVHHYQKKFPQEKPFAIRGVRADTFFDVVDLQKSLQDSFNEDETVIVTVDRRPNYTSPVPGLMKFLVRLSFIHVVHVAFVSLVVIFGVRNRFAIGKVIQQVYGL</sequence>
<dbReference type="Pfam" id="PF07690">
    <property type="entry name" value="MFS_1"/>
    <property type="match status" value="1"/>
</dbReference>
<feature type="transmembrane region" description="Helical" evidence="9">
    <location>
        <begin position="770"/>
        <end position="787"/>
    </location>
</feature>
<feature type="transmembrane region" description="Helical" evidence="9">
    <location>
        <begin position="863"/>
        <end position="879"/>
    </location>
</feature>
<feature type="transmembrane region" description="Helical" evidence="9">
    <location>
        <begin position="739"/>
        <end position="758"/>
    </location>
</feature>
<dbReference type="EMBL" id="CP076755">
    <property type="protein sequence ID" value="QWW25693.1"/>
    <property type="molecule type" value="Genomic_DNA"/>
</dbReference>
<feature type="transmembrane region" description="Helical" evidence="9">
    <location>
        <begin position="601"/>
        <end position="621"/>
    </location>
</feature>
<organism evidence="10">
    <name type="scientific">Candidozyma auris</name>
    <name type="common">Yeast</name>
    <name type="synonym">Candida auris</name>
    <dbReference type="NCBI Taxonomy" id="498019"/>
    <lineage>
        <taxon>Eukaryota</taxon>
        <taxon>Fungi</taxon>
        <taxon>Dikarya</taxon>
        <taxon>Ascomycota</taxon>
        <taxon>Saccharomycotina</taxon>
        <taxon>Pichiomycetes</taxon>
        <taxon>Metschnikowiaceae</taxon>
        <taxon>Candidozyma</taxon>
    </lineage>
</organism>
<dbReference type="Proteomes" id="UP000825438">
    <property type="component" value="Chromosome VII"/>
</dbReference>
<dbReference type="CDD" id="cd17327">
    <property type="entry name" value="MFS_FEN2_like"/>
    <property type="match status" value="1"/>
</dbReference>
<keyword evidence="6 9" id="KW-1133">Transmembrane helix</keyword>
<evidence type="ECO:0000256" key="8">
    <source>
        <dbReference type="ARBA" id="ARBA00037968"/>
    </source>
</evidence>
<feature type="transmembrane region" description="Helical" evidence="9">
    <location>
        <begin position="512"/>
        <end position="532"/>
    </location>
</feature>
<dbReference type="NCBIfam" id="TIGR01879">
    <property type="entry name" value="hydantase"/>
    <property type="match status" value="1"/>
</dbReference>
<evidence type="ECO:0000256" key="4">
    <source>
        <dbReference type="ARBA" id="ARBA00022692"/>
    </source>
</evidence>
<evidence type="ECO:0000256" key="5">
    <source>
        <dbReference type="ARBA" id="ARBA00022801"/>
    </source>
</evidence>
<evidence type="ECO:0000256" key="2">
    <source>
        <dbReference type="ARBA" id="ARBA00006247"/>
    </source>
</evidence>
<dbReference type="GO" id="GO:0016813">
    <property type="term" value="F:hydrolase activity, acting on carbon-nitrogen (but not peptide) bonds, in linear amidines"/>
    <property type="evidence" value="ECO:0007669"/>
    <property type="project" value="InterPro"/>
</dbReference>
<keyword evidence="4 9" id="KW-0812">Transmembrane</keyword>
<dbReference type="FunFam" id="1.20.1250.20:FF:000065">
    <property type="entry name" value="Putative MFS pantothenate transporter"/>
    <property type="match status" value="1"/>
</dbReference>
<dbReference type="Pfam" id="PF01546">
    <property type="entry name" value="Peptidase_M20"/>
    <property type="match status" value="1"/>
</dbReference>
<name>A0A8F3AJQ8_CANAR</name>
<dbReference type="InterPro" id="IPR010158">
    <property type="entry name" value="Amidase_Cbmase"/>
</dbReference>
<evidence type="ECO:0008006" key="11">
    <source>
        <dbReference type="Google" id="ProtNLM"/>
    </source>
</evidence>
<dbReference type="Gene3D" id="3.30.70.360">
    <property type="match status" value="1"/>
</dbReference>
<comment type="subcellular location">
    <subcellularLocation>
        <location evidence="1">Membrane</location>
        <topology evidence="1">Multi-pass membrane protein</topology>
    </subcellularLocation>
</comment>
<feature type="transmembrane region" description="Helical" evidence="9">
    <location>
        <begin position="570"/>
        <end position="589"/>
    </location>
</feature>
<dbReference type="InterPro" id="IPR036259">
    <property type="entry name" value="MFS_trans_sf"/>
</dbReference>
<dbReference type="PANTHER" id="PTHR32494">
    <property type="entry name" value="ALLANTOATE DEIMINASE-RELATED"/>
    <property type="match status" value="1"/>
</dbReference>
<dbReference type="GO" id="GO:0016020">
    <property type="term" value="C:membrane"/>
    <property type="evidence" value="ECO:0007669"/>
    <property type="project" value="UniProtKB-SubCell"/>
</dbReference>
<reference evidence="10" key="1">
    <citation type="submission" date="2021-06" db="EMBL/GenBank/DDBJ databases">
        <title>Candida auris outbreak in lebanese hospital.</title>
        <authorList>
            <person name="Finianos M."/>
        </authorList>
    </citation>
    <scope>NUCLEOTIDE SEQUENCE</scope>
    <source>
        <strain evidence="10">CA7LBN</strain>
    </source>
</reference>
<dbReference type="SUPFAM" id="SSF103473">
    <property type="entry name" value="MFS general substrate transporter"/>
    <property type="match status" value="1"/>
</dbReference>
<dbReference type="Gene3D" id="3.40.630.10">
    <property type="entry name" value="Zn peptidases"/>
    <property type="match status" value="1"/>
</dbReference>
<evidence type="ECO:0000256" key="9">
    <source>
        <dbReference type="SAM" id="Phobius"/>
    </source>
</evidence>
<feature type="transmembrane region" description="Helical" evidence="9">
    <location>
        <begin position="699"/>
        <end position="719"/>
    </location>
</feature>
<dbReference type="InterPro" id="IPR002933">
    <property type="entry name" value="Peptidase_M20"/>
</dbReference>
<feature type="transmembrane region" description="Helical" evidence="9">
    <location>
        <begin position="539"/>
        <end position="558"/>
    </location>
</feature>
<feature type="transmembrane region" description="Helical" evidence="9">
    <location>
        <begin position="1021"/>
        <end position="1044"/>
    </location>
</feature>
<accession>A0A8F3AJQ8</accession>
<feature type="transmembrane region" description="Helical" evidence="9">
    <location>
        <begin position="793"/>
        <end position="816"/>
    </location>
</feature>